<keyword evidence="2" id="KW-0808">Transferase</keyword>
<evidence type="ECO:0000313" key="3">
    <source>
        <dbReference type="Proteomes" id="UP000199534"/>
    </source>
</evidence>
<dbReference type="InterPro" id="IPR014710">
    <property type="entry name" value="RmlC-like_jellyroll"/>
</dbReference>
<dbReference type="RefSeq" id="WP_092982904.1">
    <property type="nucleotide sequence ID" value="NZ_FOYQ01000002.1"/>
</dbReference>
<evidence type="ECO:0000259" key="1">
    <source>
        <dbReference type="Pfam" id="PF00027"/>
    </source>
</evidence>
<dbReference type="InterPro" id="IPR018490">
    <property type="entry name" value="cNMP-bd_dom_sf"/>
</dbReference>
<reference evidence="2 3" key="1">
    <citation type="submission" date="2016-10" db="EMBL/GenBank/DDBJ databases">
        <authorList>
            <person name="de Groot N.N."/>
        </authorList>
    </citation>
    <scope>NUCLEOTIDE SEQUENCE [LARGE SCALE GENOMIC DNA]</scope>
    <source>
        <strain evidence="2 3">DSM 21019</strain>
    </source>
</reference>
<dbReference type="AlphaFoldDB" id="A0A1I6HBH2"/>
<dbReference type="Pfam" id="PF00027">
    <property type="entry name" value="cNMP_binding"/>
    <property type="match status" value="1"/>
</dbReference>
<dbReference type="Gene3D" id="2.60.120.10">
    <property type="entry name" value="Jelly Rolls"/>
    <property type="match status" value="1"/>
</dbReference>
<protein>
    <submittedName>
        <fullName evidence="2">cAMP-binding domain of CRP or a regulatory subunit of cAMP-dependent protein kinases</fullName>
    </submittedName>
</protein>
<dbReference type="InterPro" id="IPR000595">
    <property type="entry name" value="cNMP-bd_dom"/>
</dbReference>
<accession>A0A1I6HBH2</accession>
<proteinExistence type="predicted"/>
<feature type="domain" description="Cyclic nucleotide-binding" evidence="1">
    <location>
        <begin position="31"/>
        <end position="116"/>
    </location>
</feature>
<dbReference type="EMBL" id="FOYQ01000002">
    <property type="protein sequence ID" value="SFR51783.1"/>
    <property type="molecule type" value="Genomic_DNA"/>
</dbReference>
<sequence length="190" mass="22584">MQVIRKVFEEAIKQKIRDEEWAIFSSKLIREEFRKKHTLLSVGKIEQYLSFVETGIIRYFIPKIENDLTFNFVFENNFTSGYDSFITRNPSTYQIETLTPTVLWRISFTDLQTIYADTEVGNAIGRKASEELYLKKVRRELSFMNERAEERYLNLFTEQPHLLRHIPLKYIASYIGVTPQALSRIRKRIT</sequence>
<dbReference type="SUPFAM" id="SSF51206">
    <property type="entry name" value="cAMP-binding domain-like"/>
    <property type="match status" value="1"/>
</dbReference>
<evidence type="ECO:0000313" key="2">
    <source>
        <dbReference type="EMBL" id="SFR51783.1"/>
    </source>
</evidence>
<gene>
    <name evidence="2" type="ORF">SAMN04490243_2516</name>
</gene>
<keyword evidence="3" id="KW-1185">Reference proteome</keyword>
<dbReference type="Proteomes" id="UP000199534">
    <property type="component" value="Unassembled WGS sequence"/>
</dbReference>
<keyword evidence="2" id="KW-0418">Kinase</keyword>
<organism evidence="2 3">
    <name type="scientific">Robiginitalea myxolifaciens</name>
    <dbReference type="NCBI Taxonomy" id="400055"/>
    <lineage>
        <taxon>Bacteria</taxon>
        <taxon>Pseudomonadati</taxon>
        <taxon>Bacteroidota</taxon>
        <taxon>Flavobacteriia</taxon>
        <taxon>Flavobacteriales</taxon>
        <taxon>Flavobacteriaceae</taxon>
        <taxon>Robiginitalea</taxon>
    </lineage>
</organism>
<dbReference type="OrthoDB" id="663011at2"/>
<dbReference type="STRING" id="400055.SAMN04490243_2516"/>
<dbReference type="GO" id="GO:0016301">
    <property type="term" value="F:kinase activity"/>
    <property type="evidence" value="ECO:0007669"/>
    <property type="project" value="UniProtKB-KW"/>
</dbReference>
<name>A0A1I6HBH2_9FLAO</name>